<name>A0AAD8MJV3_9APIA</name>
<dbReference type="Gene3D" id="3.40.640.10">
    <property type="entry name" value="Type I PLP-dependent aspartate aminotransferase-like (Major domain)"/>
    <property type="match status" value="1"/>
</dbReference>
<comment type="caution">
    <text evidence="3">The sequence shown here is derived from an EMBL/GenBank/DDBJ whole genome shotgun (WGS) entry which is preliminary data.</text>
</comment>
<dbReference type="SUPFAM" id="SSF53383">
    <property type="entry name" value="PLP-dependent transferases"/>
    <property type="match status" value="1"/>
</dbReference>
<keyword evidence="1" id="KW-0175">Coiled coil</keyword>
<dbReference type="EMBL" id="JAUIZM010000007">
    <property type="protein sequence ID" value="KAK1374778.1"/>
    <property type="molecule type" value="Genomic_DNA"/>
</dbReference>
<feature type="coiled-coil region" evidence="1">
    <location>
        <begin position="413"/>
        <end position="444"/>
    </location>
</feature>
<sequence length="644" mass="73375">MPSPCIREASTCFHRFFMNPSLDKLDSESSATTTTATSNHDFTNSTISSLYPYTHFTNHESLPSQAELFSNFTKAYPQYLKTYLADQIRAQEYYHLLNHVCLDYTGNGLFSYSHQHIHYSATLTASTSTSAPPTLHSNSSSVPFFHISNKPANLYSWLHYGGQESELDSIIRKRITSFMNISEDEYSMVFTANQSSAYKLLADNYPFHSNRDLLTVYDFVNEAVEILIDCSKKKGAQVMSAEFSWPKMSIHSRNLRKMVTSKRKNKRRGLFVFPLQSRMTGARYSYQWLRKAQENGWHILLDSTASGAKDMETLGLSFFRPDFLYCSFYKIFGENPSGFGCLFVKKSTAVVFESLTSTSIGIVSLLPATRHGQFFDKSSSFDIDTEQQPSPSEPNRDNLALSSSSCSSLSVQQDEKVVELEKLKEAKEKQEQEISSEITELDNSLNINQLGNRDVRSSGYSDIEFRGLDHADSLGLILIRSRARYLVNWLINAMMSLQHPHSEFGLPLVKIYGPRVRVDRGPALAFNLFDWKGEKVDPELVQKLADRNNISLGLGVLKNIRFSDKHEDKNTLLHTRTPEHTKFLKNKKDKSNISISVSTASFGMLTNFEDTYRLWAFASKFLDADFVEKERWRYTALNQRAIEV</sequence>
<gene>
    <name evidence="3" type="ORF">POM88_030971</name>
</gene>
<dbReference type="PANTHER" id="PTHR14237:SF64">
    <property type="entry name" value="MOLYBDENUM COFACTOR SULFURASE-LIKE PROTEIN"/>
    <property type="match status" value="1"/>
</dbReference>
<reference evidence="3" key="2">
    <citation type="submission" date="2023-05" db="EMBL/GenBank/DDBJ databases">
        <authorList>
            <person name="Schelkunov M.I."/>
        </authorList>
    </citation>
    <scope>NUCLEOTIDE SEQUENCE</scope>
    <source>
        <strain evidence="3">Hsosn_3</strain>
        <tissue evidence="3">Leaf</tissue>
    </source>
</reference>
<proteinExistence type="predicted"/>
<keyword evidence="4" id="KW-1185">Reference proteome</keyword>
<dbReference type="InterPro" id="IPR015421">
    <property type="entry name" value="PyrdxlP-dep_Trfase_major"/>
</dbReference>
<evidence type="ECO:0000313" key="4">
    <source>
        <dbReference type="Proteomes" id="UP001237642"/>
    </source>
</evidence>
<reference evidence="3" key="1">
    <citation type="submission" date="2023-02" db="EMBL/GenBank/DDBJ databases">
        <title>Genome of toxic invasive species Heracleum sosnowskyi carries increased number of genes despite the absence of recent whole-genome duplications.</title>
        <authorList>
            <person name="Schelkunov M."/>
            <person name="Shtratnikova V."/>
            <person name="Makarenko M."/>
            <person name="Klepikova A."/>
            <person name="Omelchenko D."/>
            <person name="Novikova G."/>
            <person name="Obukhova E."/>
            <person name="Bogdanov V."/>
            <person name="Penin A."/>
            <person name="Logacheva M."/>
        </authorList>
    </citation>
    <scope>NUCLEOTIDE SEQUENCE</scope>
    <source>
        <strain evidence="3">Hsosn_3</strain>
        <tissue evidence="3">Leaf</tissue>
    </source>
</reference>
<dbReference type="PANTHER" id="PTHR14237">
    <property type="entry name" value="MOLYBDOPTERIN COFACTOR SULFURASE MOSC"/>
    <property type="match status" value="1"/>
</dbReference>
<protein>
    <submittedName>
        <fullName evidence="3">Molybdenum cofactor sulfurase</fullName>
    </submittedName>
</protein>
<evidence type="ECO:0000256" key="1">
    <source>
        <dbReference type="SAM" id="Coils"/>
    </source>
</evidence>
<evidence type="ECO:0000256" key="2">
    <source>
        <dbReference type="SAM" id="MobiDB-lite"/>
    </source>
</evidence>
<evidence type="ECO:0000313" key="3">
    <source>
        <dbReference type="EMBL" id="KAK1374778.1"/>
    </source>
</evidence>
<dbReference type="AlphaFoldDB" id="A0AAD8MJV3"/>
<dbReference type="Proteomes" id="UP001237642">
    <property type="component" value="Unassembled WGS sequence"/>
</dbReference>
<feature type="region of interest" description="Disordered" evidence="2">
    <location>
        <begin position="382"/>
        <end position="407"/>
    </location>
</feature>
<dbReference type="InterPro" id="IPR015424">
    <property type="entry name" value="PyrdxlP-dep_Trfase"/>
</dbReference>
<accession>A0AAD8MJV3</accession>
<organism evidence="3 4">
    <name type="scientific">Heracleum sosnowskyi</name>
    <dbReference type="NCBI Taxonomy" id="360622"/>
    <lineage>
        <taxon>Eukaryota</taxon>
        <taxon>Viridiplantae</taxon>
        <taxon>Streptophyta</taxon>
        <taxon>Embryophyta</taxon>
        <taxon>Tracheophyta</taxon>
        <taxon>Spermatophyta</taxon>
        <taxon>Magnoliopsida</taxon>
        <taxon>eudicotyledons</taxon>
        <taxon>Gunneridae</taxon>
        <taxon>Pentapetalae</taxon>
        <taxon>asterids</taxon>
        <taxon>campanulids</taxon>
        <taxon>Apiales</taxon>
        <taxon>Apiaceae</taxon>
        <taxon>Apioideae</taxon>
        <taxon>apioid superclade</taxon>
        <taxon>Tordylieae</taxon>
        <taxon>Tordyliinae</taxon>
        <taxon>Heracleum</taxon>
    </lineage>
</organism>